<name>A0A396RJN6_9SPHN</name>
<evidence type="ECO:0000313" key="2">
    <source>
        <dbReference type="EMBL" id="RHW16384.1"/>
    </source>
</evidence>
<evidence type="ECO:0000256" key="1">
    <source>
        <dbReference type="SAM" id="SignalP"/>
    </source>
</evidence>
<evidence type="ECO:0000313" key="3">
    <source>
        <dbReference type="Proteomes" id="UP000266693"/>
    </source>
</evidence>
<comment type="caution">
    <text evidence="2">The sequence shown here is derived from an EMBL/GenBank/DDBJ whole genome shotgun (WGS) entry which is preliminary data.</text>
</comment>
<dbReference type="OrthoDB" id="7570448at2"/>
<keyword evidence="1" id="KW-0732">Signal</keyword>
<feature type="signal peptide" evidence="1">
    <location>
        <begin position="1"/>
        <end position="20"/>
    </location>
</feature>
<dbReference type="Proteomes" id="UP000266693">
    <property type="component" value="Unassembled WGS sequence"/>
</dbReference>
<reference evidence="2 3" key="1">
    <citation type="submission" date="2018-08" db="EMBL/GenBank/DDBJ databases">
        <title>The multiple taxonomic identification of Sphingomonas gilva.</title>
        <authorList>
            <person name="Zhu D."/>
            <person name="Zheng S."/>
        </authorList>
    </citation>
    <scope>NUCLEOTIDE SEQUENCE [LARGE SCALE GENOMIC DNA]</scope>
    <source>
        <strain evidence="2 3">ZDH117</strain>
    </source>
</reference>
<dbReference type="RefSeq" id="WP_118865251.1">
    <property type="nucleotide sequence ID" value="NZ_QWLV01000010.1"/>
</dbReference>
<feature type="chain" id="PRO_5017182491" description="Secreted protein" evidence="1">
    <location>
        <begin position="21"/>
        <end position="137"/>
    </location>
</feature>
<dbReference type="AlphaFoldDB" id="A0A396RJN6"/>
<organism evidence="2 3">
    <name type="scientific">Sphingomonas gilva</name>
    <dbReference type="NCBI Taxonomy" id="2305907"/>
    <lineage>
        <taxon>Bacteria</taxon>
        <taxon>Pseudomonadati</taxon>
        <taxon>Pseudomonadota</taxon>
        <taxon>Alphaproteobacteria</taxon>
        <taxon>Sphingomonadales</taxon>
        <taxon>Sphingomonadaceae</taxon>
        <taxon>Sphingomonas</taxon>
    </lineage>
</organism>
<gene>
    <name evidence="2" type="ORF">D1610_16250</name>
</gene>
<evidence type="ECO:0008006" key="4">
    <source>
        <dbReference type="Google" id="ProtNLM"/>
    </source>
</evidence>
<keyword evidence="3" id="KW-1185">Reference proteome</keyword>
<accession>A0A396RJN6</accession>
<dbReference type="EMBL" id="QWLV01000010">
    <property type="protein sequence ID" value="RHW16384.1"/>
    <property type="molecule type" value="Genomic_DNA"/>
</dbReference>
<protein>
    <recommendedName>
        <fullName evidence="4">Secreted protein</fullName>
    </recommendedName>
</protein>
<proteinExistence type="predicted"/>
<sequence>MPGRAAAFVITLALAAPVFAQDAPPERIVNAEVYGADPCPEATEDEIVVCKRLPESERYRLPKRFREPANKKPNAAWATRVQTMDEVGRVAGGLPNTCSPIGSGGHTGCTQAMIDAWYADRRARQSELEAADNYVPE</sequence>